<evidence type="ECO:0000256" key="1">
    <source>
        <dbReference type="ARBA" id="ARBA00004123"/>
    </source>
</evidence>
<dbReference type="GO" id="GO:0003899">
    <property type="term" value="F:DNA-directed RNA polymerase activity"/>
    <property type="evidence" value="ECO:0007669"/>
    <property type="project" value="InterPro"/>
</dbReference>
<keyword evidence="3" id="KW-0539">Nucleus</keyword>
<dbReference type="InterPro" id="IPR012340">
    <property type="entry name" value="NA-bd_OB-fold"/>
</dbReference>
<sequence>MASTVLFEDVFTVRDKDPHGKRFDRVSRVICEGMSFNIELILDLNTQLYPVDLNDRFTLCLASTLSMDDEPDDGYYNQNRNASRADNFDYVMHGTIYRIEDTDNGQQLYVESSASVSICMLPPCLAPCFLALQAQCR</sequence>
<protein>
    <recommendedName>
        <fullName evidence="6">DNA-directed RNA polymerases I, II, and III subunit RPABC3</fullName>
    </recommendedName>
</protein>
<dbReference type="SUPFAM" id="SSF50249">
    <property type="entry name" value="Nucleic acid-binding proteins"/>
    <property type="match status" value="1"/>
</dbReference>
<dbReference type="InParanoid" id="A9VCV6"/>
<dbReference type="GO" id="GO:0005665">
    <property type="term" value="C:RNA polymerase II, core complex"/>
    <property type="evidence" value="ECO:0000318"/>
    <property type="project" value="GO_Central"/>
</dbReference>
<dbReference type="GeneID" id="5895808"/>
<dbReference type="RefSeq" id="XP_001750538.1">
    <property type="nucleotide sequence ID" value="XM_001750486.1"/>
</dbReference>
<dbReference type="AlphaFoldDB" id="A9VCV6"/>
<proteinExistence type="inferred from homology"/>
<evidence type="ECO:0000313" key="4">
    <source>
        <dbReference type="EMBL" id="EDQ84634.1"/>
    </source>
</evidence>
<dbReference type="OMA" id="IKQYEYV"/>
<dbReference type="STRING" id="81824.A9VCV6"/>
<dbReference type="GO" id="GO:0006351">
    <property type="term" value="P:DNA-templated transcription"/>
    <property type="evidence" value="ECO:0007669"/>
    <property type="project" value="InterPro"/>
</dbReference>
<dbReference type="GO" id="GO:0005666">
    <property type="term" value="C:RNA polymerase III complex"/>
    <property type="evidence" value="ECO:0000318"/>
    <property type="project" value="GO_Central"/>
</dbReference>
<dbReference type="EMBL" id="CH991583">
    <property type="protein sequence ID" value="EDQ84634.1"/>
    <property type="molecule type" value="Genomic_DNA"/>
</dbReference>
<name>A9VCV6_MONBE</name>
<dbReference type="GO" id="GO:0005736">
    <property type="term" value="C:RNA polymerase I complex"/>
    <property type="evidence" value="ECO:0000318"/>
    <property type="project" value="GO_Central"/>
</dbReference>
<dbReference type="FunCoup" id="A9VCV6">
    <property type="interactions" value="1246"/>
</dbReference>
<dbReference type="PANTHER" id="PTHR10917:SF0">
    <property type="entry name" value="DNA-DIRECTED RNA POLYMERASES I, II, AND III SUBUNIT RPABC3"/>
    <property type="match status" value="1"/>
</dbReference>
<dbReference type="Pfam" id="PF03870">
    <property type="entry name" value="RNA_pol_Rpb8"/>
    <property type="match status" value="1"/>
</dbReference>
<gene>
    <name evidence="4" type="ORF">MONBRDRAFT_30048</name>
</gene>
<evidence type="ECO:0000256" key="3">
    <source>
        <dbReference type="ARBA" id="ARBA00023242"/>
    </source>
</evidence>
<dbReference type="InterPro" id="IPR005570">
    <property type="entry name" value="RPABC3"/>
</dbReference>
<dbReference type="PANTHER" id="PTHR10917">
    <property type="entry name" value="DNA-DIRECTED RNA POLYMERASES I, II, AND III SUBUNIT RPABC3"/>
    <property type="match status" value="1"/>
</dbReference>
<comment type="subcellular location">
    <subcellularLocation>
        <location evidence="1">Nucleus</location>
    </subcellularLocation>
</comment>
<accession>A9VCV6</accession>
<dbReference type="Gene3D" id="2.40.50.140">
    <property type="entry name" value="Nucleic acid-binding proteins"/>
    <property type="match status" value="1"/>
</dbReference>
<evidence type="ECO:0000256" key="2">
    <source>
        <dbReference type="ARBA" id="ARBA00008912"/>
    </source>
</evidence>
<dbReference type="KEGG" id="mbr:MONBRDRAFT_30048"/>
<organism evidence="4 5">
    <name type="scientific">Monosiga brevicollis</name>
    <name type="common">Choanoflagellate</name>
    <dbReference type="NCBI Taxonomy" id="81824"/>
    <lineage>
        <taxon>Eukaryota</taxon>
        <taxon>Choanoflagellata</taxon>
        <taxon>Craspedida</taxon>
        <taxon>Salpingoecidae</taxon>
        <taxon>Monosiga</taxon>
    </lineage>
</organism>
<dbReference type="SMART" id="SM00658">
    <property type="entry name" value="RPOL8c"/>
    <property type="match status" value="1"/>
</dbReference>
<keyword evidence="5" id="KW-1185">Reference proteome</keyword>
<reference evidence="4 5" key="1">
    <citation type="journal article" date="2008" name="Nature">
        <title>The genome of the choanoflagellate Monosiga brevicollis and the origin of metazoans.</title>
        <authorList>
            <consortium name="JGI Sequencing"/>
            <person name="King N."/>
            <person name="Westbrook M.J."/>
            <person name="Young S.L."/>
            <person name="Kuo A."/>
            <person name="Abedin M."/>
            <person name="Chapman J."/>
            <person name="Fairclough S."/>
            <person name="Hellsten U."/>
            <person name="Isogai Y."/>
            <person name="Letunic I."/>
            <person name="Marr M."/>
            <person name="Pincus D."/>
            <person name="Putnam N."/>
            <person name="Rokas A."/>
            <person name="Wright K.J."/>
            <person name="Zuzow R."/>
            <person name="Dirks W."/>
            <person name="Good M."/>
            <person name="Goodstein D."/>
            <person name="Lemons D."/>
            <person name="Li W."/>
            <person name="Lyons J.B."/>
            <person name="Morris A."/>
            <person name="Nichols S."/>
            <person name="Richter D.J."/>
            <person name="Salamov A."/>
            <person name="Bork P."/>
            <person name="Lim W.A."/>
            <person name="Manning G."/>
            <person name="Miller W.T."/>
            <person name="McGinnis W."/>
            <person name="Shapiro H."/>
            <person name="Tjian R."/>
            <person name="Grigoriev I.V."/>
            <person name="Rokhsar D."/>
        </authorList>
    </citation>
    <scope>NUCLEOTIDE SEQUENCE [LARGE SCALE GENOMIC DNA]</scope>
    <source>
        <strain evidence="5">MX1 / ATCC 50154</strain>
    </source>
</reference>
<comment type="similarity">
    <text evidence="2">Belongs to the eukaryotic RPB8 RNA polymerase subunit family.</text>
</comment>
<dbReference type="eggNOG" id="KOG3400">
    <property type="taxonomic scope" value="Eukaryota"/>
</dbReference>
<evidence type="ECO:0008006" key="6">
    <source>
        <dbReference type="Google" id="ProtNLM"/>
    </source>
</evidence>
<dbReference type="Proteomes" id="UP000001357">
    <property type="component" value="Unassembled WGS sequence"/>
</dbReference>
<evidence type="ECO:0000313" key="5">
    <source>
        <dbReference type="Proteomes" id="UP000001357"/>
    </source>
</evidence>